<sequence>MIVEKDKLLTEVKEEIERVKEDRVDTEARAVAAYQDGFEGTFEYRDLAHHFMTADREQLIEMIVETHPEWDISFLRDVPGKVTTSAKLQDVGEAQILTPTPGKGSRYADPSGAARQ</sequence>
<gene>
    <name evidence="3" type="ORF">Adt_23396</name>
</gene>
<dbReference type="Proteomes" id="UP001604336">
    <property type="component" value="Unassembled WGS sequence"/>
</dbReference>
<evidence type="ECO:0000256" key="1">
    <source>
        <dbReference type="SAM" id="Coils"/>
    </source>
</evidence>
<keyword evidence="4" id="KW-1185">Reference proteome</keyword>
<evidence type="ECO:0000256" key="2">
    <source>
        <dbReference type="SAM" id="MobiDB-lite"/>
    </source>
</evidence>
<dbReference type="EMBL" id="JBFOLK010000007">
    <property type="protein sequence ID" value="KAL2497846.1"/>
    <property type="molecule type" value="Genomic_DNA"/>
</dbReference>
<accession>A0ABD1SB02</accession>
<reference evidence="4" key="1">
    <citation type="submission" date="2024-07" db="EMBL/GenBank/DDBJ databases">
        <title>Two chromosome-level genome assemblies of Korean endemic species Abeliophyllum distichum and Forsythia ovata (Oleaceae).</title>
        <authorList>
            <person name="Jang H."/>
        </authorList>
    </citation>
    <scope>NUCLEOTIDE SEQUENCE [LARGE SCALE GENOMIC DNA]</scope>
</reference>
<evidence type="ECO:0000313" key="4">
    <source>
        <dbReference type="Proteomes" id="UP001604336"/>
    </source>
</evidence>
<evidence type="ECO:0000313" key="3">
    <source>
        <dbReference type="EMBL" id="KAL2497846.1"/>
    </source>
</evidence>
<name>A0ABD1SB02_9LAMI</name>
<organism evidence="3 4">
    <name type="scientific">Abeliophyllum distichum</name>
    <dbReference type="NCBI Taxonomy" id="126358"/>
    <lineage>
        <taxon>Eukaryota</taxon>
        <taxon>Viridiplantae</taxon>
        <taxon>Streptophyta</taxon>
        <taxon>Embryophyta</taxon>
        <taxon>Tracheophyta</taxon>
        <taxon>Spermatophyta</taxon>
        <taxon>Magnoliopsida</taxon>
        <taxon>eudicotyledons</taxon>
        <taxon>Gunneridae</taxon>
        <taxon>Pentapetalae</taxon>
        <taxon>asterids</taxon>
        <taxon>lamiids</taxon>
        <taxon>Lamiales</taxon>
        <taxon>Oleaceae</taxon>
        <taxon>Forsythieae</taxon>
        <taxon>Abeliophyllum</taxon>
    </lineage>
</organism>
<proteinExistence type="predicted"/>
<feature type="region of interest" description="Disordered" evidence="2">
    <location>
        <begin position="93"/>
        <end position="116"/>
    </location>
</feature>
<protein>
    <submittedName>
        <fullName evidence="3">Uncharacterized protein</fullName>
    </submittedName>
</protein>
<dbReference type="AlphaFoldDB" id="A0ABD1SB02"/>
<keyword evidence="1" id="KW-0175">Coiled coil</keyword>
<feature type="coiled-coil region" evidence="1">
    <location>
        <begin position="2"/>
        <end position="29"/>
    </location>
</feature>
<comment type="caution">
    <text evidence="3">The sequence shown here is derived from an EMBL/GenBank/DDBJ whole genome shotgun (WGS) entry which is preliminary data.</text>
</comment>